<organism evidence="1 2">
    <name type="scientific">Tepidimonas alkaliphilus</name>
    <dbReference type="NCBI Taxonomy" id="2588942"/>
    <lineage>
        <taxon>Bacteria</taxon>
        <taxon>Pseudomonadati</taxon>
        <taxon>Pseudomonadota</taxon>
        <taxon>Betaproteobacteria</taxon>
        <taxon>Burkholderiales</taxon>
        <taxon>Tepidimonas</taxon>
    </lineage>
</organism>
<name>A0A554WBC2_9BURK</name>
<evidence type="ECO:0000313" key="1">
    <source>
        <dbReference type="EMBL" id="TSE20871.1"/>
    </source>
</evidence>
<evidence type="ECO:0008006" key="3">
    <source>
        <dbReference type="Google" id="ProtNLM"/>
    </source>
</evidence>
<sequence>MCPNRLRLMFAAALLAVTVLSLLPPRHLPQVAFDVWDKAQHALAYAGLALLAWAGWPRAPWAAVAAALLAHGAAVELAQQASGWRQGDPLDWLADAVGVAAAAAALSARRRRATTGSAPAPRR</sequence>
<proteinExistence type="predicted"/>
<comment type="caution">
    <text evidence="1">The sequence shown here is derived from an EMBL/GenBank/DDBJ whole genome shotgun (WGS) entry which is preliminary data.</text>
</comment>
<accession>A0A554WBC2</accession>
<gene>
    <name evidence="1" type="ORF">Talka_00534</name>
</gene>
<evidence type="ECO:0000313" key="2">
    <source>
        <dbReference type="Proteomes" id="UP000315736"/>
    </source>
</evidence>
<dbReference type="RefSeq" id="WP_246100538.1">
    <property type="nucleotide sequence ID" value="NZ_VJNB01000002.1"/>
</dbReference>
<protein>
    <recommendedName>
        <fullName evidence="3">VanZ like family protein</fullName>
    </recommendedName>
</protein>
<reference evidence="1 2" key="1">
    <citation type="submission" date="2019-07" db="EMBL/GenBank/DDBJ databases">
        <title>Tepidimonas alkaliphilus YIM 72238 draft genome.</title>
        <authorList>
            <person name="Da Costa M.S."/>
            <person name="Froufe H.J.C."/>
            <person name="Egas C."/>
            <person name="Albuquerque L."/>
        </authorList>
    </citation>
    <scope>NUCLEOTIDE SEQUENCE [LARGE SCALE GENOMIC DNA]</scope>
    <source>
        <strain evidence="1 2">YIM 72238</strain>
    </source>
</reference>
<dbReference type="AlphaFoldDB" id="A0A554WBC2"/>
<dbReference type="EMBL" id="VJNB01000002">
    <property type="protein sequence ID" value="TSE20871.1"/>
    <property type="molecule type" value="Genomic_DNA"/>
</dbReference>
<keyword evidence="2" id="KW-1185">Reference proteome</keyword>
<dbReference type="Proteomes" id="UP000315736">
    <property type="component" value="Unassembled WGS sequence"/>
</dbReference>